<evidence type="ECO:0000313" key="2">
    <source>
        <dbReference type="EMBL" id="NGM51718.1"/>
    </source>
</evidence>
<keyword evidence="1" id="KW-0812">Transmembrane</keyword>
<dbReference type="RefSeq" id="WP_165261461.1">
    <property type="nucleotide sequence ID" value="NZ_JAAKGT010000011.1"/>
</dbReference>
<accession>A0A6G4R3H8</accession>
<dbReference type="AlphaFoldDB" id="A0A6G4R3H8"/>
<comment type="caution">
    <text evidence="2">The sequence shown here is derived from an EMBL/GenBank/DDBJ whole genome shotgun (WGS) entry which is preliminary data.</text>
</comment>
<feature type="transmembrane region" description="Helical" evidence="1">
    <location>
        <begin position="45"/>
        <end position="64"/>
    </location>
</feature>
<evidence type="ECO:0008006" key="3">
    <source>
        <dbReference type="Google" id="ProtNLM"/>
    </source>
</evidence>
<name>A0A6G4R3H8_9CAUL</name>
<organism evidence="2">
    <name type="scientific">Caulobacter sp. 602-2</name>
    <dbReference type="NCBI Taxonomy" id="2710887"/>
    <lineage>
        <taxon>Bacteria</taxon>
        <taxon>Pseudomonadati</taxon>
        <taxon>Pseudomonadota</taxon>
        <taxon>Alphaproteobacteria</taxon>
        <taxon>Caulobacterales</taxon>
        <taxon>Caulobacteraceae</taxon>
        <taxon>Caulobacter</taxon>
    </lineage>
</organism>
<keyword evidence="1" id="KW-0472">Membrane</keyword>
<evidence type="ECO:0000256" key="1">
    <source>
        <dbReference type="SAM" id="Phobius"/>
    </source>
</evidence>
<keyword evidence="1" id="KW-1133">Transmembrane helix</keyword>
<reference evidence="2" key="1">
    <citation type="submission" date="2020-02" db="EMBL/GenBank/DDBJ databases">
        <authorList>
            <person name="Gao J."/>
            <person name="Sun J."/>
        </authorList>
    </citation>
    <scope>NUCLEOTIDE SEQUENCE</scope>
    <source>
        <strain evidence="2">602-2</strain>
    </source>
</reference>
<protein>
    <recommendedName>
        <fullName evidence="3">PH domain-containing protein</fullName>
    </recommendedName>
</protein>
<gene>
    <name evidence="2" type="ORF">G5B46_19065</name>
</gene>
<feature type="transmembrane region" description="Helical" evidence="1">
    <location>
        <begin position="20"/>
        <end position="39"/>
    </location>
</feature>
<dbReference type="EMBL" id="JAAKGT010000011">
    <property type="protein sequence ID" value="NGM51718.1"/>
    <property type="molecule type" value="Genomic_DNA"/>
</dbReference>
<proteinExistence type="predicted"/>
<sequence>MTDITDAGPLVARRDWRKAVISSAIMLLIAAAWMGWRAAQGDHPPWIVLGLAAAWCVIGVPLLIRDRVPRLIIAGEGLSWRETRKDPLYFLPWSRILSARYENRGEDGHVLSLTLTPPPVVEQQASDRTGPFTVDIEVGGLDLSRTALQAAIRRRAPHLFGRKPRNAA</sequence>